<feature type="active site" evidence="13">
    <location>
        <position position="228"/>
    </location>
</feature>
<evidence type="ECO:0000313" key="17">
    <source>
        <dbReference type="Proteomes" id="UP000449710"/>
    </source>
</evidence>
<organism evidence="16 17">
    <name type="scientific">Isachenkonia alkalipeptolytica</name>
    <dbReference type="NCBI Taxonomy" id="2565777"/>
    <lineage>
        <taxon>Bacteria</taxon>
        <taxon>Bacillati</taxon>
        <taxon>Bacillota</taxon>
        <taxon>Clostridia</taxon>
        <taxon>Eubacteriales</taxon>
        <taxon>Clostridiaceae</taxon>
        <taxon>Isachenkonia</taxon>
    </lineage>
</organism>
<dbReference type="Pfam" id="PF13396">
    <property type="entry name" value="PLDc_N"/>
    <property type="match status" value="1"/>
</dbReference>
<feature type="active site" evidence="13">
    <location>
        <position position="404"/>
    </location>
</feature>
<dbReference type="AlphaFoldDB" id="A0AA43XJT9"/>
<evidence type="ECO:0000256" key="12">
    <source>
        <dbReference type="ARBA" id="ARBA00057569"/>
    </source>
</evidence>
<evidence type="ECO:0000256" key="6">
    <source>
        <dbReference type="ARBA" id="ARBA00022737"/>
    </source>
</evidence>
<dbReference type="InterPro" id="IPR027379">
    <property type="entry name" value="CLS_N"/>
</dbReference>
<dbReference type="PROSITE" id="PS50035">
    <property type="entry name" value="PLD"/>
    <property type="match status" value="2"/>
</dbReference>
<evidence type="ECO:0000256" key="10">
    <source>
        <dbReference type="ARBA" id="ARBA00023209"/>
    </source>
</evidence>
<dbReference type="CDD" id="cd09110">
    <property type="entry name" value="PLDc_CLS_1"/>
    <property type="match status" value="1"/>
</dbReference>
<dbReference type="HAMAP" id="MF_01916">
    <property type="entry name" value="Cardiolipin_synth_Cls"/>
    <property type="match status" value="1"/>
</dbReference>
<comment type="catalytic activity">
    <reaction evidence="13">
        <text>2 a 1,2-diacyl-sn-glycero-3-phospho-(1'-sn-glycerol) = a cardiolipin + glycerol</text>
        <dbReference type="Rhea" id="RHEA:31451"/>
        <dbReference type="ChEBI" id="CHEBI:17754"/>
        <dbReference type="ChEBI" id="CHEBI:62237"/>
        <dbReference type="ChEBI" id="CHEBI:64716"/>
    </reaction>
</comment>
<protein>
    <recommendedName>
        <fullName evidence="13 14">Cardiolipin synthase</fullName>
        <shortName evidence="13">CL synthase</shortName>
        <ecNumber evidence="13 14">2.7.8.-</ecNumber>
    </recommendedName>
</protein>
<evidence type="ECO:0000256" key="8">
    <source>
        <dbReference type="ARBA" id="ARBA00023098"/>
    </source>
</evidence>
<feature type="transmembrane region" description="Helical" evidence="13">
    <location>
        <begin position="33"/>
        <end position="53"/>
    </location>
</feature>
<name>A0AA43XJT9_9CLOT</name>
<dbReference type="EC" id="2.7.8.-" evidence="13 14"/>
<dbReference type="GO" id="GO:0032049">
    <property type="term" value="P:cardiolipin biosynthetic process"/>
    <property type="evidence" value="ECO:0007669"/>
    <property type="project" value="UniProtKB-UniRule"/>
</dbReference>
<keyword evidence="9 13" id="KW-0472">Membrane</keyword>
<keyword evidence="7 13" id="KW-1133">Transmembrane helix</keyword>
<feature type="transmembrane region" description="Helical" evidence="13">
    <location>
        <begin position="6"/>
        <end position="24"/>
    </location>
</feature>
<comment type="function">
    <text evidence="12 13">Catalyzes the reversible phosphatidyl group transfer from one phosphatidylglycerol molecule to another to form cardiolipin (CL) (diphosphatidylglycerol) and glycerol.</text>
</comment>
<evidence type="ECO:0000256" key="13">
    <source>
        <dbReference type="HAMAP-Rule" id="MF_01916"/>
    </source>
</evidence>
<dbReference type="InterPro" id="IPR022924">
    <property type="entry name" value="Cardiolipin_synthase"/>
</dbReference>
<evidence type="ECO:0000256" key="3">
    <source>
        <dbReference type="ARBA" id="ARBA00022516"/>
    </source>
</evidence>
<keyword evidence="3 13" id="KW-0444">Lipid biosynthesis</keyword>
<feature type="domain" description="PLD phosphodiesterase" evidence="15">
    <location>
        <begin position="216"/>
        <end position="243"/>
    </location>
</feature>
<keyword evidence="10 13" id="KW-0594">Phospholipid biosynthesis</keyword>
<dbReference type="CDD" id="cd09112">
    <property type="entry name" value="PLDc_CLS_2"/>
    <property type="match status" value="1"/>
</dbReference>
<dbReference type="SUPFAM" id="SSF56024">
    <property type="entry name" value="Phospholipase D/nuclease"/>
    <property type="match status" value="2"/>
</dbReference>
<keyword evidence="17" id="KW-1185">Reference proteome</keyword>
<comment type="subcellular location">
    <subcellularLocation>
        <location evidence="1 13">Cell membrane</location>
        <topology evidence="1 13">Multi-pass membrane protein</topology>
    </subcellularLocation>
</comment>
<dbReference type="Gene3D" id="3.30.870.10">
    <property type="entry name" value="Endonuclease Chain A"/>
    <property type="match status" value="2"/>
</dbReference>
<accession>A0AA43XJT9</accession>
<evidence type="ECO:0000313" key="16">
    <source>
        <dbReference type="EMBL" id="NBG88067.1"/>
    </source>
</evidence>
<keyword evidence="8 13" id="KW-0443">Lipid metabolism</keyword>
<proteinExistence type="inferred from homology"/>
<dbReference type="FunFam" id="3.30.870.10:FF:000014">
    <property type="entry name" value="Cardiolipin synthase"/>
    <property type="match status" value="1"/>
</dbReference>
<keyword evidence="2 13" id="KW-1003">Cell membrane</keyword>
<evidence type="ECO:0000256" key="4">
    <source>
        <dbReference type="ARBA" id="ARBA00022679"/>
    </source>
</evidence>
<dbReference type="InterPro" id="IPR001736">
    <property type="entry name" value="PLipase_D/transphosphatidylase"/>
</dbReference>
<evidence type="ECO:0000256" key="5">
    <source>
        <dbReference type="ARBA" id="ARBA00022692"/>
    </source>
</evidence>
<dbReference type="Proteomes" id="UP000449710">
    <property type="component" value="Unassembled WGS sequence"/>
</dbReference>
<feature type="active site" evidence="13">
    <location>
        <position position="221"/>
    </location>
</feature>
<evidence type="ECO:0000256" key="11">
    <source>
        <dbReference type="ARBA" id="ARBA00023264"/>
    </source>
</evidence>
<dbReference type="FunFam" id="3.30.870.10:FF:000021">
    <property type="entry name" value="Cardiolipin synthase"/>
    <property type="match status" value="1"/>
</dbReference>
<dbReference type="PANTHER" id="PTHR21248:SF22">
    <property type="entry name" value="PHOSPHOLIPASE D"/>
    <property type="match status" value="1"/>
</dbReference>
<comment type="caution">
    <text evidence="16">The sequence shown here is derived from an EMBL/GenBank/DDBJ whole genome shotgun (WGS) entry which is preliminary data.</text>
</comment>
<evidence type="ECO:0000256" key="9">
    <source>
        <dbReference type="ARBA" id="ARBA00023136"/>
    </source>
</evidence>
<keyword evidence="4 13" id="KW-0808">Transferase</keyword>
<dbReference type="PANTHER" id="PTHR21248">
    <property type="entry name" value="CARDIOLIPIN SYNTHASE"/>
    <property type="match status" value="1"/>
</dbReference>
<sequence>MLYLSVIIGIYAIIVLILSIFIILENRNPTRTMAWILVLIFLPLVGIFLYLYIGQNHRKKKTFSKKRKQDYRVLKRLLDTQITFTQFGKFFKKNFKDVRAKMVPLILRNGDAPITFNNEVKILKNGAQTFTEMLKAIEGAQDHIHMEYFIIKDSEIGRKFQRALIKKAEEGIQVRLIYDGVGSWKLKEDYLKPLRKAGVQVEAFLPVTLPFFGSRLNYRNHRKILLVDGTVGFTGGINIGDEYLGRDKRLGFWRDTHVKILGEANYVLQTIFLKDWYFVSHEELDAPRYFPRQGYQGEKGVQILSSGPDMYWHTIQQAYFTAITAARKSVYITTPYLVPDEGILTALKVAGLRGVDVRILLPSVADHRTVFWASQSHFKELLDAGVKIYQYQKGFVHSKIIMSDDQVTSIGTANFDIRSLELNFEVNVFIYDEKITKRVKGDFFEDLRESKRIHLEEYEKRSVKNRLKESAARLFSPIL</sequence>
<comment type="similarity">
    <text evidence="13">Belongs to the phospholipase D family. Cardiolipin synthase subfamily.</text>
</comment>
<evidence type="ECO:0000256" key="1">
    <source>
        <dbReference type="ARBA" id="ARBA00004651"/>
    </source>
</evidence>
<dbReference type="RefSeq" id="WP_160720189.1">
    <property type="nucleotide sequence ID" value="NZ_SUMG01000005.1"/>
</dbReference>
<dbReference type="GO" id="GO:0005886">
    <property type="term" value="C:plasma membrane"/>
    <property type="evidence" value="ECO:0007669"/>
    <property type="project" value="UniProtKB-SubCell"/>
</dbReference>
<dbReference type="GO" id="GO:0008808">
    <property type="term" value="F:cardiolipin synthase activity"/>
    <property type="evidence" value="ECO:0007669"/>
    <property type="project" value="UniProtKB-UniRule"/>
</dbReference>
<gene>
    <name evidence="16" type="primary">cls</name>
    <name evidence="16" type="ORF">ISALK_06085</name>
</gene>
<keyword evidence="5 13" id="KW-0812">Transmembrane</keyword>
<feature type="domain" description="PLD phosphodiesterase" evidence="15">
    <location>
        <begin position="392"/>
        <end position="419"/>
    </location>
</feature>
<feature type="active site" evidence="13">
    <location>
        <position position="397"/>
    </location>
</feature>
<feature type="active site" evidence="13">
    <location>
        <position position="399"/>
    </location>
</feature>
<dbReference type="SMART" id="SM00155">
    <property type="entry name" value="PLDc"/>
    <property type="match status" value="2"/>
</dbReference>
<evidence type="ECO:0000259" key="15">
    <source>
        <dbReference type="PROSITE" id="PS50035"/>
    </source>
</evidence>
<evidence type="ECO:0000256" key="2">
    <source>
        <dbReference type="ARBA" id="ARBA00022475"/>
    </source>
</evidence>
<keyword evidence="6" id="KW-0677">Repeat</keyword>
<feature type="active site" evidence="13">
    <location>
        <position position="223"/>
    </location>
</feature>
<dbReference type="EMBL" id="SUMG01000005">
    <property type="protein sequence ID" value="NBG88067.1"/>
    <property type="molecule type" value="Genomic_DNA"/>
</dbReference>
<reference evidence="16 17" key="1">
    <citation type="submission" date="2019-04" db="EMBL/GenBank/DDBJ databases">
        <title>Isachenkonia alkalipeptolytica gen. nov. sp. nov. a new anaerobic, alkiliphilic organothrophic bacterium capable to reduce synthesized ferrihydrite isolated from a soda lake.</title>
        <authorList>
            <person name="Toshchakov S.V."/>
            <person name="Zavarzina D.G."/>
            <person name="Zhilina T.N."/>
            <person name="Kostrikina N.A."/>
            <person name="Kublanov I.V."/>
        </authorList>
    </citation>
    <scope>NUCLEOTIDE SEQUENCE [LARGE SCALE GENOMIC DNA]</scope>
    <source>
        <strain evidence="16 17">Z-1701</strain>
    </source>
</reference>
<dbReference type="Pfam" id="PF13091">
    <property type="entry name" value="PLDc_2"/>
    <property type="match status" value="2"/>
</dbReference>
<dbReference type="NCBIfam" id="TIGR04265">
    <property type="entry name" value="bac_cardiolipin"/>
    <property type="match status" value="1"/>
</dbReference>
<evidence type="ECO:0000256" key="14">
    <source>
        <dbReference type="NCBIfam" id="TIGR04265"/>
    </source>
</evidence>
<evidence type="ECO:0000256" key="7">
    <source>
        <dbReference type="ARBA" id="ARBA00022989"/>
    </source>
</evidence>
<dbReference type="InterPro" id="IPR030874">
    <property type="entry name" value="Cardiolipin_synth_Firmi"/>
</dbReference>
<keyword evidence="11 13" id="KW-1208">Phospholipid metabolism</keyword>
<dbReference type="InterPro" id="IPR025202">
    <property type="entry name" value="PLD-like_dom"/>
</dbReference>